<evidence type="ECO:0000256" key="11">
    <source>
        <dbReference type="SAM" id="Phobius"/>
    </source>
</evidence>
<organism evidence="13 14">
    <name type="scientific">Ruminococcus callidus ATCC 27760</name>
    <dbReference type="NCBI Taxonomy" id="411473"/>
    <lineage>
        <taxon>Bacteria</taxon>
        <taxon>Bacillati</taxon>
        <taxon>Bacillota</taxon>
        <taxon>Clostridia</taxon>
        <taxon>Eubacteriales</taxon>
        <taxon>Oscillospiraceae</taxon>
        <taxon>Ruminococcus</taxon>
    </lineage>
</organism>
<proteinExistence type="predicted"/>
<dbReference type="PATRIC" id="fig|411473.3.peg.1888"/>
<dbReference type="SMART" id="SM00387">
    <property type="entry name" value="HATPase_c"/>
    <property type="match status" value="1"/>
</dbReference>
<evidence type="ECO:0000256" key="9">
    <source>
        <dbReference type="ARBA" id="ARBA00023012"/>
    </source>
</evidence>
<dbReference type="Proteomes" id="UP000016662">
    <property type="component" value="Unassembled WGS sequence"/>
</dbReference>
<evidence type="ECO:0000256" key="3">
    <source>
        <dbReference type="ARBA" id="ARBA00012438"/>
    </source>
</evidence>
<dbReference type="PROSITE" id="PS51257">
    <property type="entry name" value="PROKAR_LIPOPROTEIN"/>
    <property type="match status" value="1"/>
</dbReference>
<feature type="transmembrane region" description="Helical" evidence="11">
    <location>
        <begin position="38"/>
        <end position="56"/>
    </location>
</feature>
<evidence type="ECO:0000256" key="8">
    <source>
        <dbReference type="ARBA" id="ARBA00022989"/>
    </source>
</evidence>
<dbReference type="Pfam" id="PF02518">
    <property type="entry name" value="HATPase_c"/>
    <property type="match status" value="1"/>
</dbReference>
<dbReference type="GO" id="GO:0000155">
    <property type="term" value="F:phosphorelay sensor kinase activity"/>
    <property type="evidence" value="ECO:0007669"/>
    <property type="project" value="TreeGrafter"/>
</dbReference>
<protein>
    <recommendedName>
        <fullName evidence="3">histidine kinase</fullName>
        <ecNumber evidence="3">2.7.13.3</ecNumber>
    </recommendedName>
</protein>
<dbReference type="InterPro" id="IPR005467">
    <property type="entry name" value="His_kinase_dom"/>
</dbReference>
<accession>U2KMA4</accession>
<sequence length="330" mass="38450">MKIFGDYLRRHLGSIGIFLACCGIFVLVFSLYDLPAEAVLYGGVLSAVLYLFWFLVRFRKYYQKCRTLRQMQQEIVITTRHLPPPEDASEQAYQELVELLYQKQQELTQEWRVRYSDMMEYYTAWTHQMKTPIAAMRLHLQAADTPENHMLLEDLQRIEQYVEMVLCYLRLDSDSTDYLFVQCDLDSIVRQAVRRFSAQFIHRKIRLEYEPLDCQVLTDEKWLLFVLEQVLSNALKYTPSGGTVSIFLEEPKTLCIRDTGIGIAAEDLPRIFEKGFTGCNGRTDKKASGIGLYLCRRICRNLNHTITAESQAEQGTTIRIGMFRETRGIE</sequence>
<evidence type="ECO:0000256" key="7">
    <source>
        <dbReference type="ARBA" id="ARBA00022777"/>
    </source>
</evidence>
<dbReference type="InterPro" id="IPR003594">
    <property type="entry name" value="HATPase_dom"/>
</dbReference>
<keyword evidence="6 11" id="KW-0812">Transmembrane</keyword>
<evidence type="ECO:0000256" key="5">
    <source>
        <dbReference type="ARBA" id="ARBA00022679"/>
    </source>
</evidence>
<dbReference type="eggNOG" id="COG2205">
    <property type="taxonomic scope" value="Bacteria"/>
</dbReference>
<dbReference type="PANTHER" id="PTHR45453:SF2">
    <property type="entry name" value="HISTIDINE KINASE"/>
    <property type="match status" value="1"/>
</dbReference>
<dbReference type="AlphaFoldDB" id="U2KMA4"/>
<evidence type="ECO:0000256" key="6">
    <source>
        <dbReference type="ARBA" id="ARBA00022692"/>
    </source>
</evidence>
<dbReference type="GO" id="GO:0005886">
    <property type="term" value="C:plasma membrane"/>
    <property type="evidence" value="ECO:0007669"/>
    <property type="project" value="UniProtKB-SubCell"/>
</dbReference>
<keyword evidence="9" id="KW-0902">Two-component regulatory system</keyword>
<dbReference type="Gene3D" id="3.30.565.10">
    <property type="entry name" value="Histidine kinase-like ATPase, C-terminal domain"/>
    <property type="match status" value="1"/>
</dbReference>
<dbReference type="PANTHER" id="PTHR45453">
    <property type="entry name" value="PHOSPHATE REGULON SENSOR PROTEIN PHOR"/>
    <property type="match status" value="1"/>
</dbReference>
<dbReference type="HOGENOM" id="CLU_000445_13_0_9"/>
<dbReference type="EMBL" id="AWVF01000280">
    <property type="protein sequence ID" value="ERJ93417.1"/>
    <property type="molecule type" value="Genomic_DNA"/>
</dbReference>
<dbReference type="GO" id="GO:0004721">
    <property type="term" value="F:phosphoprotein phosphatase activity"/>
    <property type="evidence" value="ECO:0007669"/>
    <property type="project" value="TreeGrafter"/>
</dbReference>
<keyword evidence="7 13" id="KW-0418">Kinase</keyword>
<evidence type="ECO:0000256" key="10">
    <source>
        <dbReference type="ARBA" id="ARBA00023136"/>
    </source>
</evidence>
<keyword evidence="10 11" id="KW-0472">Membrane</keyword>
<dbReference type="SUPFAM" id="SSF55874">
    <property type="entry name" value="ATPase domain of HSP90 chaperone/DNA topoisomerase II/histidine kinase"/>
    <property type="match status" value="1"/>
</dbReference>
<comment type="catalytic activity">
    <reaction evidence="1">
        <text>ATP + protein L-histidine = ADP + protein N-phospho-L-histidine.</text>
        <dbReference type="EC" id="2.7.13.3"/>
    </reaction>
</comment>
<evidence type="ECO:0000256" key="4">
    <source>
        <dbReference type="ARBA" id="ARBA00022475"/>
    </source>
</evidence>
<dbReference type="EC" id="2.7.13.3" evidence="3"/>
<keyword evidence="5" id="KW-0808">Transferase</keyword>
<evidence type="ECO:0000256" key="2">
    <source>
        <dbReference type="ARBA" id="ARBA00004651"/>
    </source>
</evidence>
<dbReference type="GO" id="GO:0016036">
    <property type="term" value="P:cellular response to phosphate starvation"/>
    <property type="evidence" value="ECO:0007669"/>
    <property type="project" value="TreeGrafter"/>
</dbReference>
<dbReference type="STRING" id="411473.RUMCAL_02278"/>
<gene>
    <name evidence="13" type="ORF">RUMCAL_02278</name>
</gene>
<dbReference type="RefSeq" id="WP_021680434.1">
    <property type="nucleotide sequence ID" value="NZ_KI260289.1"/>
</dbReference>
<feature type="transmembrane region" description="Helical" evidence="11">
    <location>
        <begin position="12"/>
        <end position="32"/>
    </location>
</feature>
<dbReference type="InterPro" id="IPR036890">
    <property type="entry name" value="HATPase_C_sf"/>
</dbReference>
<comment type="caution">
    <text evidence="13">The sequence shown here is derived from an EMBL/GenBank/DDBJ whole genome shotgun (WGS) entry which is preliminary data.</text>
</comment>
<evidence type="ECO:0000313" key="13">
    <source>
        <dbReference type="EMBL" id="ERJ93417.1"/>
    </source>
</evidence>
<keyword evidence="8 11" id="KW-1133">Transmembrane helix</keyword>
<dbReference type="OrthoDB" id="9780487at2"/>
<evidence type="ECO:0000259" key="12">
    <source>
        <dbReference type="PROSITE" id="PS50109"/>
    </source>
</evidence>
<keyword evidence="4" id="KW-1003">Cell membrane</keyword>
<dbReference type="InterPro" id="IPR050351">
    <property type="entry name" value="BphY/WalK/GraS-like"/>
</dbReference>
<comment type="subcellular location">
    <subcellularLocation>
        <location evidence="2">Cell membrane</location>
        <topology evidence="2">Multi-pass membrane protein</topology>
    </subcellularLocation>
</comment>
<name>U2KMA4_9FIRM</name>
<keyword evidence="14" id="KW-1185">Reference proteome</keyword>
<dbReference type="PROSITE" id="PS50109">
    <property type="entry name" value="HIS_KIN"/>
    <property type="match status" value="1"/>
</dbReference>
<feature type="domain" description="Histidine kinase" evidence="12">
    <location>
        <begin position="124"/>
        <end position="326"/>
    </location>
</feature>
<evidence type="ECO:0000313" key="14">
    <source>
        <dbReference type="Proteomes" id="UP000016662"/>
    </source>
</evidence>
<reference evidence="13 14" key="1">
    <citation type="submission" date="2013-07" db="EMBL/GenBank/DDBJ databases">
        <authorList>
            <person name="Weinstock G."/>
            <person name="Sodergren E."/>
            <person name="Wylie T."/>
            <person name="Fulton L."/>
            <person name="Fulton R."/>
            <person name="Fronick C."/>
            <person name="O'Laughlin M."/>
            <person name="Godfrey J."/>
            <person name="Miner T."/>
            <person name="Herter B."/>
            <person name="Appelbaum E."/>
            <person name="Cordes M."/>
            <person name="Lek S."/>
            <person name="Wollam A."/>
            <person name="Pepin K.H."/>
            <person name="Palsikar V.B."/>
            <person name="Mitreva M."/>
            <person name="Wilson R.K."/>
        </authorList>
    </citation>
    <scope>NUCLEOTIDE SEQUENCE [LARGE SCALE GENOMIC DNA]</scope>
    <source>
        <strain evidence="13 14">ATCC 27760</strain>
    </source>
</reference>
<evidence type="ECO:0000256" key="1">
    <source>
        <dbReference type="ARBA" id="ARBA00000085"/>
    </source>
</evidence>